<evidence type="ECO:0000256" key="3">
    <source>
        <dbReference type="ARBA" id="ARBA00022553"/>
    </source>
</evidence>
<dbReference type="PANTHER" id="PTHR45339">
    <property type="entry name" value="HYBRID SIGNAL TRANSDUCTION HISTIDINE KINASE J"/>
    <property type="match status" value="1"/>
</dbReference>
<protein>
    <recommendedName>
        <fullName evidence="2">histidine kinase</fullName>
        <ecNumber evidence="2">2.7.13.3</ecNumber>
    </recommendedName>
</protein>
<evidence type="ECO:0000313" key="12">
    <source>
        <dbReference type="EMBL" id="ATP57925.1"/>
    </source>
</evidence>
<feature type="domain" description="PAS" evidence="10">
    <location>
        <begin position="192"/>
        <end position="245"/>
    </location>
</feature>
<keyword evidence="13" id="KW-1185">Reference proteome</keyword>
<dbReference type="AlphaFoldDB" id="A0A2D1U8I2"/>
<dbReference type="CDD" id="cd00130">
    <property type="entry name" value="PAS"/>
    <property type="match status" value="3"/>
</dbReference>
<feature type="modified residue" description="4-aspartylphosphate" evidence="7">
    <location>
        <position position="850"/>
    </location>
</feature>
<name>A0A2D1U8I2_9SPHI</name>
<keyword evidence="6" id="KW-0902">Two-component regulatory system</keyword>
<dbReference type="SMART" id="SM00086">
    <property type="entry name" value="PAC"/>
    <property type="match status" value="3"/>
</dbReference>
<dbReference type="InterPro" id="IPR004358">
    <property type="entry name" value="Sig_transdc_His_kin-like_C"/>
</dbReference>
<dbReference type="PROSITE" id="PS50110">
    <property type="entry name" value="RESPONSE_REGULATORY"/>
    <property type="match status" value="1"/>
</dbReference>
<dbReference type="Pfam" id="PF01590">
    <property type="entry name" value="GAF"/>
    <property type="match status" value="1"/>
</dbReference>
<dbReference type="SUPFAM" id="SSF55781">
    <property type="entry name" value="GAF domain-like"/>
    <property type="match status" value="1"/>
</dbReference>
<gene>
    <name evidence="12" type="ORF">CPT03_16385</name>
</gene>
<dbReference type="SMART" id="SM00091">
    <property type="entry name" value="PAS"/>
    <property type="match status" value="3"/>
</dbReference>
<dbReference type="InterPro" id="IPR029016">
    <property type="entry name" value="GAF-like_dom_sf"/>
</dbReference>
<evidence type="ECO:0000259" key="10">
    <source>
        <dbReference type="PROSITE" id="PS50112"/>
    </source>
</evidence>
<evidence type="ECO:0000256" key="7">
    <source>
        <dbReference type="PROSITE-ProRule" id="PRU00169"/>
    </source>
</evidence>
<dbReference type="PROSITE" id="PS50112">
    <property type="entry name" value="PAS"/>
    <property type="match status" value="3"/>
</dbReference>
<dbReference type="Pfam" id="PF00072">
    <property type="entry name" value="Response_reg"/>
    <property type="match status" value="1"/>
</dbReference>
<dbReference type="EC" id="2.7.13.3" evidence="2"/>
<dbReference type="InterPro" id="IPR035965">
    <property type="entry name" value="PAS-like_dom_sf"/>
</dbReference>
<dbReference type="SUPFAM" id="SSF52172">
    <property type="entry name" value="CheY-like"/>
    <property type="match status" value="1"/>
</dbReference>
<dbReference type="GO" id="GO:0000155">
    <property type="term" value="F:phosphorelay sensor kinase activity"/>
    <property type="evidence" value="ECO:0007669"/>
    <property type="project" value="InterPro"/>
</dbReference>
<feature type="domain" description="Histidine kinase" evidence="8">
    <location>
        <begin position="559"/>
        <end position="780"/>
    </location>
</feature>
<dbReference type="KEGG" id="pgs:CPT03_16385"/>
<dbReference type="InterPro" id="IPR003594">
    <property type="entry name" value="HATPase_dom"/>
</dbReference>
<dbReference type="FunFam" id="3.30.565.10:FF:000010">
    <property type="entry name" value="Sensor histidine kinase RcsC"/>
    <property type="match status" value="1"/>
</dbReference>
<dbReference type="InterPro" id="IPR036890">
    <property type="entry name" value="HATPase_C_sf"/>
</dbReference>
<evidence type="ECO:0000256" key="2">
    <source>
        <dbReference type="ARBA" id="ARBA00012438"/>
    </source>
</evidence>
<dbReference type="NCBIfam" id="TIGR00229">
    <property type="entry name" value="sensory_box"/>
    <property type="match status" value="3"/>
</dbReference>
<evidence type="ECO:0000256" key="6">
    <source>
        <dbReference type="ARBA" id="ARBA00023012"/>
    </source>
</evidence>
<dbReference type="InterPro" id="IPR000014">
    <property type="entry name" value="PAS"/>
</dbReference>
<keyword evidence="5" id="KW-0418">Kinase</keyword>
<evidence type="ECO:0000256" key="1">
    <source>
        <dbReference type="ARBA" id="ARBA00000085"/>
    </source>
</evidence>
<feature type="domain" description="PAC" evidence="11">
    <location>
        <begin position="489"/>
        <end position="541"/>
    </location>
</feature>
<feature type="domain" description="PAS" evidence="10">
    <location>
        <begin position="415"/>
        <end position="470"/>
    </location>
</feature>
<sequence length="921" mass="103522">MLSKSRDSFANEKERVKALHQYNILDTPSEDKFDNITKLATLICNVPMAFIILVDETRLFFKSLIGIDASDVPREISFSDETIKSKGILEIQDVLSDGRFKAHPMVTGKPGVRFYAGAPLLDENGFNIGVIGIFDVITRTLTNDQRDGLVTLANETITHITLKRKTTELEAKNKRFEELLNLSTVSPEIHCILDYSGKILFINDAVTNILGYTVQESIGLSIWGFCDQEDVSRLVGVIEEGLKKKIKEFNVEFRVISKQGAVRWLSWNMVARDGRWYTYGRDITENKRVESELVKLSFVASKINNAVVISDARNHVTWVNDAFEKITGYTINDLKGKRLGDLIAGPKTDMELLEKARAMIKQNRSFTVDLLSYRKDGQPIWLSIYNTVVLDDKGKIDIEVEIIIDITEKKKAEEELQVLSLVASKTDTGVNISDADGKTTWINQSLKKITGYTLEELKGTELGDILSKDESDKELILSSRAKSRQNESYLIEVQAKTKDGQAIWLSVSNTPVMNDKGELERQIDLISDITQRKQIEHDLLESKEQALQLSDAKEMFLSVMSHEIRTPLNAIIGMTHLLIDNDPKVSQVEDLNVLKFSAENLLHIINDILDFTKIETGNLELESIPLDIKNLAGDIVNSLQINAGQKGNQLVLQWDDKIPVNILGDKTRLYQILMNLLGNAIKFTDQGKIDLNIELVSENNDAVLISFLVRDNGIGIPEDKQSYIFETFTQAKTDISRKYGGTGLGLAITKKLLKLYQSDIKVKSKEGSGTEFSFDIKFSKATQNTRALKSAEMPSVFVGKRILVVDDNEINILIANRILSKWGFELEFAGNGKEAIEKVMKKTFDLIFMDIQMPGIDGFETTSIIRELEDEYFKTVPIIALTASTLQNETGKFKACGMNGHILKPFKPEEIKHIISINLSK</sequence>
<reference evidence="12 13" key="1">
    <citation type="submission" date="2017-10" db="EMBL/GenBank/DDBJ databases">
        <title>Whole genome of Pedobacter ginsengisoli T01R-27 isolated from tomato rhizosphere.</title>
        <authorList>
            <person name="Weon H.-Y."/>
            <person name="Lee S.A."/>
            <person name="Sang M.K."/>
            <person name="Song J."/>
        </authorList>
    </citation>
    <scope>NUCLEOTIDE SEQUENCE [LARGE SCALE GENOMIC DNA]</scope>
    <source>
        <strain evidence="12 13">T01R-27</strain>
    </source>
</reference>
<dbReference type="InterPro" id="IPR036097">
    <property type="entry name" value="HisK_dim/P_sf"/>
</dbReference>
<dbReference type="SMART" id="SM00388">
    <property type="entry name" value="HisKA"/>
    <property type="match status" value="1"/>
</dbReference>
<dbReference type="SMART" id="SM00387">
    <property type="entry name" value="HATPase_c"/>
    <property type="match status" value="1"/>
</dbReference>
<dbReference type="InterPro" id="IPR001789">
    <property type="entry name" value="Sig_transdc_resp-reg_receiver"/>
</dbReference>
<evidence type="ECO:0000259" key="8">
    <source>
        <dbReference type="PROSITE" id="PS50109"/>
    </source>
</evidence>
<accession>A0A2D1U8I2</accession>
<evidence type="ECO:0000256" key="5">
    <source>
        <dbReference type="ARBA" id="ARBA00022777"/>
    </source>
</evidence>
<dbReference type="PANTHER" id="PTHR45339:SF1">
    <property type="entry name" value="HYBRID SIGNAL TRANSDUCTION HISTIDINE KINASE J"/>
    <property type="match status" value="1"/>
</dbReference>
<organism evidence="12 13">
    <name type="scientific">Pedobacter ginsengisoli</name>
    <dbReference type="NCBI Taxonomy" id="363852"/>
    <lineage>
        <taxon>Bacteria</taxon>
        <taxon>Pseudomonadati</taxon>
        <taxon>Bacteroidota</taxon>
        <taxon>Sphingobacteriia</taxon>
        <taxon>Sphingobacteriales</taxon>
        <taxon>Sphingobacteriaceae</taxon>
        <taxon>Pedobacter</taxon>
    </lineage>
</organism>
<evidence type="ECO:0000259" key="9">
    <source>
        <dbReference type="PROSITE" id="PS50110"/>
    </source>
</evidence>
<dbReference type="InterPro" id="IPR000700">
    <property type="entry name" value="PAS-assoc_C"/>
</dbReference>
<dbReference type="InterPro" id="IPR003018">
    <property type="entry name" value="GAF"/>
</dbReference>
<keyword evidence="4" id="KW-0808">Transferase</keyword>
<dbReference type="RefSeq" id="WP_099439834.1">
    <property type="nucleotide sequence ID" value="NZ_CP024091.1"/>
</dbReference>
<dbReference type="OrthoDB" id="9811889at2"/>
<dbReference type="PRINTS" id="PR00344">
    <property type="entry name" value="BCTRLSENSOR"/>
</dbReference>
<dbReference type="InterPro" id="IPR003661">
    <property type="entry name" value="HisK_dim/P_dom"/>
</dbReference>
<dbReference type="SUPFAM" id="SSF55874">
    <property type="entry name" value="ATPase domain of HSP90 chaperone/DNA topoisomerase II/histidine kinase"/>
    <property type="match status" value="1"/>
</dbReference>
<keyword evidence="3 7" id="KW-0597">Phosphoprotein</keyword>
<dbReference type="InterPro" id="IPR001610">
    <property type="entry name" value="PAC"/>
</dbReference>
<dbReference type="Pfam" id="PF00512">
    <property type="entry name" value="HisKA"/>
    <property type="match status" value="1"/>
</dbReference>
<evidence type="ECO:0000313" key="13">
    <source>
        <dbReference type="Proteomes" id="UP000223749"/>
    </source>
</evidence>
<dbReference type="Pfam" id="PF08447">
    <property type="entry name" value="PAS_3"/>
    <property type="match status" value="1"/>
</dbReference>
<comment type="catalytic activity">
    <reaction evidence="1">
        <text>ATP + protein L-histidine = ADP + protein N-phospho-L-histidine.</text>
        <dbReference type="EC" id="2.7.13.3"/>
    </reaction>
</comment>
<dbReference type="Gene3D" id="3.30.565.10">
    <property type="entry name" value="Histidine kinase-like ATPase, C-terminal domain"/>
    <property type="match status" value="1"/>
</dbReference>
<dbReference type="SMART" id="SM00448">
    <property type="entry name" value="REC"/>
    <property type="match status" value="1"/>
</dbReference>
<feature type="domain" description="Response regulatory" evidence="9">
    <location>
        <begin position="801"/>
        <end position="919"/>
    </location>
</feature>
<feature type="domain" description="PAC" evidence="11">
    <location>
        <begin position="364"/>
        <end position="418"/>
    </location>
</feature>
<proteinExistence type="predicted"/>
<dbReference type="Pfam" id="PF13426">
    <property type="entry name" value="PAS_9"/>
    <property type="match status" value="2"/>
</dbReference>
<dbReference type="Pfam" id="PF02518">
    <property type="entry name" value="HATPase_c"/>
    <property type="match status" value="1"/>
</dbReference>
<dbReference type="InterPro" id="IPR011006">
    <property type="entry name" value="CheY-like_superfamily"/>
</dbReference>
<dbReference type="SUPFAM" id="SSF47384">
    <property type="entry name" value="Homodimeric domain of signal transducing histidine kinase"/>
    <property type="match status" value="1"/>
</dbReference>
<dbReference type="InterPro" id="IPR005467">
    <property type="entry name" value="His_kinase_dom"/>
</dbReference>
<dbReference type="CDD" id="cd00082">
    <property type="entry name" value="HisKA"/>
    <property type="match status" value="1"/>
</dbReference>
<dbReference type="PROSITE" id="PS50109">
    <property type="entry name" value="HIS_KIN"/>
    <property type="match status" value="1"/>
</dbReference>
<evidence type="ECO:0000256" key="4">
    <source>
        <dbReference type="ARBA" id="ARBA00022679"/>
    </source>
</evidence>
<dbReference type="InterPro" id="IPR013655">
    <property type="entry name" value="PAS_fold_3"/>
</dbReference>
<dbReference type="Gene3D" id="3.30.450.20">
    <property type="entry name" value="PAS domain"/>
    <property type="match status" value="3"/>
</dbReference>
<dbReference type="CDD" id="cd17546">
    <property type="entry name" value="REC_hyHK_CKI1_RcsC-like"/>
    <property type="match status" value="1"/>
</dbReference>
<evidence type="ECO:0000259" key="11">
    <source>
        <dbReference type="PROSITE" id="PS50113"/>
    </source>
</evidence>
<feature type="domain" description="PAS" evidence="10">
    <location>
        <begin position="292"/>
        <end position="363"/>
    </location>
</feature>
<dbReference type="PROSITE" id="PS50113">
    <property type="entry name" value="PAC"/>
    <property type="match status" value="2"/>
</dbReference>
<dbReference type="SUPFAM" id="SSF55785">
    <property type="entry name" value="PYP-like sensor domain (PAS domain)"/>
    <property type="match status" value="3"/>
</dbReference>
<dbReference type="EMBL" id="CP024091">
    <property type="protein sequence ID" value="ATP57925.1"/>
    <property type="molecule type" value="Genomic_DNA"/>
</dbReference>
<dbReference type="Gene3D" id="3.40.50.2300">
    <property type="match status" value="1"/>
</dbReference>
<dbReference type="Proteomes" id="UP000223749">
    <property type="component" value="Chromosome"/>
</dbReference>
<dbReference type="CDD" id="cd16922">
    <property type="entry name" value="HATPase_EvgS-ArcB-TorS-like"/>
    <property type="match status" value="1"/>
</dbReference>
<dbReference type="Gene3D" id="3.30.450.40">
    <property type="match status" value="1"/>
</dbReference>
<dbReference type="Gene3D" id="1.10.287.130">
    <property type="match status" value="1"/>
</dbReference>